<keyword evidence="2" id="KW-0067">ATP-binding</keyword>
<accession>A0A1D1XR13</accession>
<protein>
    <submittedName>
        <fullName evidence="2">DEAD-box ATP-dependent RNA helicase 24</fullName>
    </submittedName>
</protein>
<dbReference type="EMBL" id="GDJX01023111">
    <property type="protein sequence ID" value="JAT44825.1"/>
    <property type="molecule type" value="Transcribed_RNA"/>
</dbReference>
<keyword evidence="2" id="KW-0347">Helicase</keyword>
<keyword evidence="2" id="KW-0378">Hydrolase</keyword>
<gene>
    <name evidence="2" type="primary">RH24_7</name>
    <name evidence="2" type="ORF">g.45994</name>
</gene>
<organism evidence="2">
    <name type="scientific">Anthurium amnicola</name>
    <dbReference type="NCBI Taxonomy" id="1678845"/>
    <lineage>
        <taxon>Eukaryota</taxon>
        <taxon>Viridiplantae</taxon>
        <taxon>Streptophyta</taxon>
        <taxon>Embryophyta</taxon>
        <taxon>Tracheophyta</taxon>
        <taxon>Spermatophyta</taxon>
        <taxon>Magnoliopsida</taxon>
        <taxon>Liliopsida</taxon>
        <taxon>Araceae</taxon>
        <taxon>Pothoideae</taxon>
        <taxon>Potheae</taxon>
        <taxon>Anthurium</taxon>
    </lineage>
</organism>
<feature type="region of interest" description="Disordered" evidence="1">
    <location>
        <begin position="1"/>
        <end position="23"/>
    </location>
</feature>
<sequence>QQQQQQQPKGEAASRKLSPPTPEELLERYEAQGLEPREASLRVIRDLQTVLYRAVAPGGSGRKERFVAGAARKLDDVNTRLAVVEMKLDSKPGYPEMLAIGVVAGAALQGLGRAAPHLLGAFGKMWDAVRSATNGHSSPSSP</sequence>
<reference evidence="2" key="1">
    <citation type="submission" date="2015-07" db="EMBL/GenBank/DDBJ databases">
        <title>Transcriptome Assembly of Anthurium amnicola.</title>
        <authorList>
            <person name="Suzuki J."/>
        </authorList>
    </citation>
    <scope>NUCLEOTIDE SEQUENCE</scope>
</reference>
<dbReference type="GO" id="GO:0004386">
    <property type="term" value="F:helicase activity"/>
    <property type="evidence" value="ECO:0007669"/>
    <property type="project" value="UniProtKB-KW"/>
</dbReference>
<feature type="non-terminal residue" evidence="2">
    <location>
        <position position="1"/>
    </location>
</feature>
<evidence type="ECO:0000313" key="2">
    <source>
        <dbReference type="EMBL" id="JAT44825.1"/>
    </source>
</evidence>
<dbReference type="AlphaFoldDB" id="A0A1D1XR13"/>
<proteinExistence type="predicted"/>
<keyword evidence="2" id="KW-0547">Nucleotide-binding</keyword>
<evidence type="ECO:0000256" key="1">
    <source>
        <dbReference type="SAM" id="MobiDB-lite"/>
    </source>
</evidence>
<name>A0A1D1XR13_9ARAE</name>